<feature type="region of interest" description="Disordered" evidence="1">
    <location>
        <begin position="55"/>
        <end position="78"/>
    </location>
</feature>
<feature type="compositionally biased region" description="Low complexity" evidence="1">
    <location>
        <begin position="64"/>
        <end position="78"/>
    </location>
</feature>
<dbReference type="InterPro" id="IPR046539">
    <property type="entry name" value="DUF6604"/>
</dbReference>
<evidence type="ECO:0000256" key="1">
    <source>
        <dbReference type="SAM" id="MobiDB-lite"/>
    </source>
</evidence>
<proteinExistence type="predicted"/>
<organism evidence="3 4">
    <name type="scientific">Clathrospora elynae</name>
    <dbReference type="NCBI Taxonomy" id="706981"/>
    <lineage>
        <taxon>Eukaryota</taxon>
        <taxon>Fungi</taxon>
        <taxon>Dikarya</taxon>
        <taxon>Ascomycota</taxon>
        <taxon>Pezizomycotina</taxon>
        <taxon>Dothideomycetes</taxon>
        <taxon>Pleosporomycetidae</taxon>
        <taxon>Pleosporales</taxon>
        <taxon>Diademaceae</taxon>
        <taxon>Clathrospora</taxon>
    </lineage>
</organism>
<protein>
    <recommendedName>
        <fullName evidence="2">DUF6604 domain-containing protein</fullName>
    </recommendedName>
</protein>
<feature type="domain" description="DUF6604" evidence="2">
    <location>
        <begin position="3"/>
        <end position="179"/>
    </location>
</feature>
<dbReference type="Pfam" id="PF20253">
    <property type="entry name" value="DUF6604"/>
    <property type="match status" value="1"/>
</dbReference>
<dbReference type="PANTHER" id="PTHR38795">
    <property type="entry name" value="DUF6604 DOMAIN-CONTAINING PROTEIN"/>
    <property type="match status" value="1"/>
</dbReference>
<dbReference type="OrthoDB" id="10663481at2759"/>
<gene>
    <name evidence="3" type="ORF">EJ02DRAFT_149491</name>
</gene>
<accession>A0A6A5STQ8</accession>
<dbReference type="PANTHER" id="PTHR38795:SF1">
    <property type="entry name" value="DUF6604 DOMAIN-CONTAINING PROTEIN"/>
    <property type="match status" value="1"/>
</dbReference>
<dbReference type="Proteomes" id="UP000800038">
    <property type="component" value="Unassembled WGS sequence"/>
</dbReference>
<evidence type="ECO:0000313" key="4">
    <source>
        <dbReference type="Proteomes" id="UP000800038"/>
    </source>
</evidence>
<evidence type="ECO:0000259" key="2">
    <source>
        <dbReference type="Pfam" id="PF20253"/>
    </source>
</evidence>
<dbReference type="AlphaFoldDB" id="A0A6A5STQ8"/>
<dbReference type="EMBL" id="ML976028">
    <property type="protein sequence ID" value="KAF1943148.1"/>
    <property type="molecule type" value="Genomic_DNA"/>
</dbReference>
<keyword evidence="4" id="KW-1185">Reference proteome</keyword>
<sequence>MCNSLLKAIELRCEFTNWFAQQAQYTDNENLQRNNATHGFFSATLEVIRTRLKPFAEPSPQPHQQPASHDSTSHSSTTTNMFSALDQMRLADIEEDEQSVPQPKKVHHSRAEFADIVYEAEDKIGDALMATYCLPQDFIELRLTVQFHWHTVSIKKSDMFSAAAVYQGACEIVHILTPDFTARFPELASMQEIVALLLESDTISSAAQRTIEFRADAAAPMLDGRTPVPKLHTQQLASKVQKTYLETFQAASKAKNSAGMKIDAGRTRRLSEIAEEEREDAL</sequence>
<name>A0A6A5STQ8_9PLEO</name>
<reference evidence="3" key="1">
    <citation type="journal article" date="2020" name="Stud. Mycol.">
        <title>101 Dothideomycetes genomes: a test case for predicting lifestyles and emergence of pathogens.</title>
        <authorList>
            <person name="Haridas S."/>
            <person name="Albert R."/>
            <person name="Binder M."/>
            <person name="Bloem J."/>
            <person name="Labutti K."/>
            <person name="Salamov A."/>
            <person name="Andreopoulos B."/>
            <person name="Baker S."/>
            <person name="Barry K."/>
            <person name="Bills G."/>
            <person name="Bluhm B."/>
            <person name="Cannon C."/>
            <person name="Castanera R."/>
            <person name="Culley D."/>
            <person name="Daum C."/>
            <person name="Ezra D."/>
            <person name="Gonzalez J."/>
            <person name="Henrissat B."/>
            <person name="Kuo A."/>
            <person name="Liang C."/>
            <person name="Lipzen A."/>
            <person name="Lutzoni F."/>
            <person name="Magnuson J."/>
            <person name="Mondo S."/>
            <person name="Nolan M."/>
            <person name="Ohm R."/>
            <person name="Pangilinan J."/>
            <person name="Park H.-J."/>
            <person name="Ramirez L."/>
            <person name="Alfaro M."/>
            <person name="Sun H."/>
            <person name="Tritt A."/>
            <person name="Yoshinaga Y."/>
            <person name="Zwiers L.-H."/>
            <person name="Turgeon B."/>
            <person name="Goodwin S."/>
            <person name="Spatafora J."/>
            <person name="Crous P."/>
            <person name="Grigoriev I."/>
        </authorList>
    </citation>
    <scope>NUCLEOTIDE SEQUENCE</scope>
    <source>
        <strain evidence="3">CBS 161.51</strain>
    </source>
</reference>
<evidence type="ECO:0000313" key="3">
    <source>
        <dbReference type="EMBL" id="KAF1943148.1"/>
    </source>
</evidence>